<proteinExistence type="predicted"/>
<dbReference type="PANTHER" id="PTHR37423:SF2">
    <property type="entry name" value="MEMBRANE-BOUND LYTIC MUREIN TRANSGLYCOSYLASE C"/>
    <property type="match status" value="1"/>
</dbReference>
<dbReference type="CDD" id="cd00254">
    <property type="entry name" value="LT-like"/>
    <property type="match status" value="1"/>
</dbReference>
<dbReference type="EMBL" id="LT859958">
    <property type="protein sequence ID" value="SMX53221.1"/>
    <property type="molecule type" value="Genomic_DNA"/>
</dbReference>
<reference evidence="3" key="1">
    <citation type="submission" date="2017-05" db="EMBL/GenBank/DDBJ databases">
        <authorList>
            <person name="Kirkegaard R."/>
            <person name="Mcilroy J S."/>
        </authorList>
    </citation>
    <scope>NUCLEOTIDE SEQUENCE [LARGE SCALE GENOMIC DNA]</scope>
</reference>
<evidence type="ECO:0000313" key="2">
    <source>
        <dbReference type="EMBL" id="SMX53221.1"/>
    </source>
</evidence>
<organism evidence="2 3">
    <name type="scientific">Candidatus Brevifilum fermentans</name>
    <dbReference type="NCBI Taxonomy" id="1986204"/>
    <lineage>
        <taxon>Bacteria</taxon>
        <taxon>Bacillati</taxon>
        <taxon>Chloroflexota</taxon>
        <taxon>Anaerolineae</taxon>
        <taxon>Anaerolineales</taxon>
        <taxon>Anaerolineaceae</taxon>
        <taxon>Candidatus Brevifilum</taxon>
    </lineage>
</organism>
<dbReference type="Gene3D" id="1.10.530.10">
    <property type="match status" value="1"/>
</dbReference>
<sequence>MRRIIVFPAVIVGCMIVIWIGTVATAPMPPQTLLAPTLTASAVAQSAGNESALLHEDQPLSAPQVDEIPCSLPDSYPDRLLQWCQLIEVNADLTGLPAGLIAAVMLQESGGDHLAYSSSGAVGLMQVMPRDGLAAEFMCINGPCFASRPTITELQDPEFNVAYGSQMLANLYTKTGSLREALFRYGPMDMGYAYADKVIAIWENNP</sequence>
<dbReference type="PANTHER" id="PTHR37423">
    <property type="entry name" value="SOLUBLE LYTIC MUREIN TRANSGLYCOSYLASE-RELATED"/>
    <property type="match status" value="1"/>
</dbReference>
<evidence type="ECO:0000259" key="1">
    <source>
        <dbReference type="Pfam" id="PF01464"/>
    </source>
</evidence>
<dbReference type="Proteomes" id="UP000195514">
    <property type="component" value="Chromosome I"/>
</dbReference>
<name>A0A1Y6K0Q2_9CHLR</name>
<dbReference type="AlphaFoldDB" id="A0A1Y6K0Q2"/>
<keyword evidence="3" id="KW-1185">Reference proteome</keyword>
<dbReference type="SUPFAM" id="SSF53955">
    <property type="entry name" value="Lysozyme-like"/>
    <property type="match status" value="1"/>
</dbReference>
<feature type="domain" description="Transglycosylase SLT" evidence="1">
    <location>
        <begin position="87"/>
        <end position="185"/>
    </location>
</feature>
<accession>A0A1Y6K0Q2</accession>
<protein>
    <recommendedName>
        <fullName evidence="1">Transglycosylase SLT domain-containing protein</fullName>
    </recommendedName>
</protein>
<dbReference type="InterPro" id="IPR008258">
    <property type="entry name" value="Transglycosylase_SLT_dom_1"/>
</dbReference>
<dbReference type="InterPro" id="IPR023346">
    <property type="entry name" value="Lysozyme-like_dom_sf"/>
</dbReference>
<gene>
    <name evidence="2" type="ORF">CFX1CAM_0155</name>
</gene>
<evidence type="ECO:0000313" key="3">
    <source>
        <dbReference type="Proteomes" id="UP000195514"/>
    </source>
</evidence>
<dbReference type="OrthoDB" id="159981at2"/>
<dbReference type="KEGG" id="abat:CFX1CAM_0155"/>
<dbReference type="Pfam" id="PF01464">
    <property type="entry name" value="SLT"/>
    <property type="match status" value="1"/>
</dbReference>